<feature type="modified residue" description="N6-carboxylysine" evidence="7">
    <location>
        <position position="257"/>
    </location>
</feature>
<keyword evidence="7" id="KW-0963">Cytoplasm</keyword>
<dbReference type="OrthoDB" id="9800958at2"/>
<dbReference type="InterPro" id="IPR036615">
    <property type="entry name" value="Mur_ligase_C_dom_sf"/>
</dbReference>
<evidence type="ECO:0000256" key="5">
    <source>
        <dbReference type="ARBA" id="ARBA00023306"/>
    </source>
</evidence>
<feature type="short sequence motif" description="Meso-diaminopimelate recognition motif" evidence="7">
    <location>
        <begin position="447"/>
        <end position="450"/>
    </location>
</feature>
<dbReference type="GO" id="GO:0071555">
    <property type="term" value="P:cell wall organization"/>
    <property type="evidence" value="ECO:0007669"/>
    <property type="project" value="UniProtKB-KW"/>
</dbReference>
<accession>A0A376BND6</accession>
<dbReference type="InterPro" id="IPR036565">
    <property type="entry name" value="Mur-like_cat_sf"/>
</dbReference>
<evidence type="ECO:0000259" key="10">
    <source>
        <dbReference type="Pfam" id="PF02875"/>
    </source>
</evidence>
<keyword evidence="7" id="KW-0460">Magnesium</keyword>
<evidence type="ECO:0000256" key="8">
    <source>
        <dbReference type="RuleBase" id="RU004135"/>
    </source>
</evidence>
<evidence type="ECO:0000256" key="6">
    <source>
        <dbReference type="ARBA" id="ARBA00023316"/>
    </source>
</evidence>
<keyword evidence="5 7" id="KW-0131">Cell cycle</keyword>
<sequence length="525" mass="58123">MYSQIIPPRETELPELKHHVSQSEKLTSDSRQIQQGDVFVACQGEYADGRNYIQAAINNGAKFVYWDADGDFVWQNQWAIPNQPIADLRQRAGILAAQAYGNLSGSLNIVGVTGTNGKTSITQWLAQAIDILEQNIPLPNPLPQGEGMDKPNHPLSQWERAGERVNQKSCAIIGTVGNGFFGDLQETSHTTPDPVSVQTLLRQFKNLGAKHIAMEVSSHGLHQFRVNGVPFRTTVFTNLTRDHLDYHADMDDYGATKARLFHWLGLENAVINQDDEFGAKLIAELREKYPHLKTISYGFDENADIHISEFVANTRGMRLKLKTIWGDGEVETRLLGRFNAQNFAACVGVLCANGWDLQAALNALSQIRPATGRMDCIINENKPLIVVDYAHTPDALEKALTTLREIQQPESRLWCVFGCGGNRDRGKRPLMGAVASQFSDCPVVTSDNPRMEDPQAILDDILPAVPNAVLVQVDRKLAIEQAIAQANPQDIVLIAGKGHETYQDIQGVKTHFSDFEVAENALKGR</sequence>
<evidence type="ECO:0000256" key="2">
    <source>
        <dbReference type="ARBA" id="ARBA00022618"/>
    </source>
</evidence>
<dbReference type="GO" id="GO:0000287">
    <property type="term" value="F:magnesium ion binding"/>
    <property type="evidence" value="ECO:0007669"/>
    <property type="project" value="UniProtKB-UniRule"/>
</dbReference>
<keyword evidence="2 7" id="KW-0132">Cell division</keyword>
<feature type="binding site" evidence="7">
    <location>
        <position position="30"/>
    </location>
    <ligand>
        <name>UDP-N-acetyl-alpha-D-muramoyl-L-alanyl-D-glutamate</name>
        <dbReference type="ChEBI" id="CHEBI:83900"/>
    </ligand>
</feature>
<comment type="function">
    <text evidence="7">Catalyzes the addition of meso-diaminopimelic acid to the nucleotide precursor UDP-N-acetylmuramoyl-L-alanyl-D-glutamate (UMAG) in the biosynthesis of bacterial cell-wall peptidoglycan.</text>
</comment>
<dbReference type="HAMAP" id="MF_00208">
    <property type="entry name" value="MurE"/>
    <property type="match status" value="1"/>
</dbReference>
<evidence type="ECO:0000259" key="9">
    <source>
        <dbReference type="Pfam" id="PF01225"/>
    </source>
</evidence>
<dbReference type="AlphaFoldDB" id="A0A376BND6"/>
<dbReference type="GO" id="GO:0008765">
    <property type="term" value="F:UDP-N-acetylmuramoylalanyl-D-glutamate-2,6-diaminopimelate ligase activity"/>
    <property type="evidence" value="ECO:0007669"/>
    <property type="project" value="UniProtKB-UniRule"/>
</dbReference>
<dbReference type="SUPFAM" id="SSF53623">
    <property type="entry name" value="MurD-like peptide ligases, catalytic domain"/>
    <property type="match status" value="2"/>
</dbReference>
<dbReference type="PANTHER" id="PTHR23135">
    <property type="entry name" value="MUR LIGASE FAMILY MEMBER"/>
    <property type="match status" value="1"/>
</dbReference>
<comment type="pathway">
    <text evidence="7 8">Cell wall biogenesis; peptidoglycan biosynthesis.</text>
</comment>
<dbReference type="InterPro" id="IPR035911">
    <property type="entry name" value="MurE/MurF_N"/>
</dbReference>
<feature type="binding site" evidence="7">
    <location>
        <position position="217"/>
    </location>
    <ligand>
        <name>UDP-N-acetyl-alpha-D-muramoyl-L-alanyl-D-glutamate</name>
        <dbReference type="ChEBI" id="CHEBI:83900"/>
    </ligand>
</feature>
<dbReference type="Pfam" id="PF08245">
    <property type="entry name" value="Mur_ligase_M"/>
    <property type="match status" value="1"/>
</dbReference>
<keyword evidence="13" id="KW-1185">Reference proteome</keyword>
<feature type="binding site" evidence="7">
    <location>
        <position position="500"/>
    </location>
    <ligand>
        <name>meso-2,6-diaminopimelate</name>
        <dbReference type="ChEBI" id="CHEBI:57791"/>
    </ligand>
</feature>
<evidence type="ECO:0000256" key="1">
    <source>
        <dbReference type="ARBA" id="ARBA00005898"/>
    </source>
</evidence>
<feature type="binding site" evidence="7">
    <location>
        <position position="225"/>
    </location>
    <ligand>
        <name>UDP-N-acetyl-alpha-D-muramoyl-L-alanyl-D-glutamate</name>
        <dbReference type="ChEBI" id="CHEBI:83900"/>
    </ligand>
</feature>
<feature type="domain" description="Mur ligase C-terminal" evidence="10">
    <location>
        <begin position="372"/>
        <end position="498"/>
    </location>
</feature>
<feature type="binding site" evidence="7">
    <location>
        <position position="496"/>
    </location>
    <ligand>
        <name>meso-2,6-diaminopimelate</name>
        <dbReference type="ChEBI" id="CHEBI:57791"/>
    </ligand>
</feature>
<feature type="binding site" evidence="7">
    <location>
        <begin position="190"/>
        <end position="191"/>
    </location>
    <ligand>
        <name>UDP-N-acetyl-alpha-D-muramoyl-L-alanyl-D-glutamate</name>
        <dbReference type="ChEBI" id="CHEBI:83900"/>
    </ligand>
</feature>
<evidence type="ECO:0000313" key="13">
    <source>
        <dbReference type="Proteomes" id="UP000254209"/>
    </source>
</evidence>
<dbReference type="GO" id="GO:0008360">
    <property type="term" value="P:regulation of cell shape"/>
    <property type="evidence" value="ECO:0007669"/>
    <property type="project" value="UniProtKB-KW"/>
</dbReference>
<dbReference type="RefSeq" id="WP_034294881.1">
    <property type="nucleotide sequence ID" value="NZ_CP091519.2"/>
</dbReference>
<protein>
    <recommendedName>
        <fullName evidence="7">UDP-N-acetylmuramoyl-L-alanyl-D-glutamate--2,6-diaminopimelate ligase</fullName>
        <ecNumber evidence="7">6.3.2.13</ecNumber>
    </recommendedName>
    <alternativeName>
        <fullName evidence="7">Meso-A2pm-adding enzyme</fullName>
    </alternativeName>
    <alternativeName>
        <fullName evidence="7">Meso-diaminopimelate-adding enzyme</fullName>
    </alternativeName>
    <alternativeName>
        <fullName evidence="7">UDP-MurNAc-L-Ala-D-Glu:meso-diaminopimelate ligase</fullName>
    </alternativeName>
    <alternativeName>
        <fullName evidence="7">UDP-MurNAc-tripeptide synthetase</fullName>
    </alternativeName>
    <alternativeName>
        <fullName evidence="7">UDP-N-acetylmuramyl-tripeptide synthetase</fullName>
    </alternativeName>
</protein>
<dbReference type="GO" id="GO:0005737">
    <property type="term" value="C:cytoplasm"/>
    <property type="evidence" value="ECO:0007669"/>
    <property type="project" value="UniProtKB-SubCell"/>
</dbReference>
<evidence type="ECO:0000256" key="3">
    <source>
        <dbReference type="ARBA" id="ARBA00022960"/>
    </source>
</evidence>
<gene>
    <name evidence="7 12" type="primary">murE</name>
    <name evidence="12" type="ORF">NCTC10283_01318</name>
</gene>
<comment type="caution">
    <text evidence="7">Lacks conserved residue(s) required for the propagation of feature annotation.</text>
</comment>
<feature type="binding site" evidence="7">
    <location>
        <begin position="447"/>
        <end position="450"/>
    </location>
    <ligand>
        <name>meso-2,6-diaminopimelate</name>
        <dbReference type="ChEBI" id="CHEBI:57791"/>
    </ligand>
</feature>
<dbReference type="InterPro" id="IPR013221">
    <property type="entry name" value="Mur_ligase_cen"/>
</dbReference>
<dbReference type="STRING" id="1120980.GCA_000745955_02188"/>
<dbReference type="Gene3D" id="3.40.1390.10">
    <property type="entry name" value="MurE/MurF, N-terminal domain"/>
    <property type="match status" value="1"/>
</dbReference>
<feature type="domain" description="Mur ligase central" evidence="11">
    <location>
        <begin position="167"/>
        <end position="349"/>
    </location>
</feature>
<name>A0A376BND6_9NEIS</name>
<evidence type="ECO:0000256" key="7">
    <source>
        <dbReference type="HAMAP-Rule" id="MF_00208"/>
    </source>
</evidence>
<dbReference type="GO" id="GO:0051301">
    <property type="term" value="P:cell division"/>
    <property type="evidence" value="ECO:0007669"/>
    <property type="project" value="UniProtKB-KW"/>
</dbReference>
<dbReference type="SUPFAM" id="SSF53244">
    <property type="entry name" value="MurD-like peptide ligases, peptide-binding domain"/>
    <property type="match status" value="1"/>
</dbReference>
<dbReference type="EMBL" id="UFSO01000002">
    <property type="protein sequence ID" value="SSY71178.1"/>
    <property type="molecule type" value="Genomic_DNA"/>
</dbReference>
<keyword evidence="3 7" id="KW-0133">Cell shape</keyword>
<dbReference type="GO" id="GO:0009252">
    <property type="term" value="P:peptidoglycan biosynthetic process"/>
    <property type="evidence" value="ECO:0007669"/>
    <property type="project" value="UniProtKB-UniRule"/>
</dbReference>
<keyword evidence="7" id="KW-0547">Nucleotide-binding</keyword>
<dbReference type="SUPFAM" id="SSF63418">
    <property type="entry name" value="MurE/MurF N-terminal domain"/>
    <property type="match status" value="1"/>
</dbReference>
<comment type="PTM">
    <text evidence="7">Carboxylation is probably crucial for Mg(2+) binding and, consequently, for the gamma-phosphate positioning of ATP.</text>
</comment>
<dbReference type="Pfam" id="PF01225">
    <property type="entry name" value="Mur_ligase"/>
    <property type="match status" value="1"/>
</dbReference>
<dbReference type="Pfam" id="PF02875">
    <property type="entry name" value="Mur_ligase_C"/>
    <property type="match status" value="1"/>
</dbReference>
<feature type="binding site" evidence="7">
    <location>
        <position position="423"/>
    </location>
    <ligand>
        <name>meso-2,6-diaminopimelate</name>
        <dbReference type="ChEBI" id="CHEBI:57791"/>
    </ligand>
</feature>
<dbReference type="NCBIfam" id="NF001126">
    <property type="entry name" value="PRK00139.1-4"/>
    <property type="match status" value="1"/>
</dbReference>
<comment type="similarity">
    <text evidence="1 7">Belongs to the MurCDEF family. MurE subfamily.</text>
</comment>
<reference evidence="12 13" key="1">
    <citation type="submission" date="2018-06" db="EMBL/GenBank/DDBJ databases">
        <authorList>
            <consortium name="Pathogen Informatics"/>
            <person name="Doyle S."/>
        </authorList>
    </citation>
    <scope>NUCLEOTIDE SEQUENCE [LARGE SCALE GENOMIC DNA]</scope>
    <source>
        <strain evidence="12 13">NCTC10283</strain>
    </source>
</reference>
<dbReference type="InterPro" id="IPR004101">
    <property type="entry name" value="Mur_ligase_C"/>
</dbReference>
<keyword evidence="4 7" id="KW-0573">Peptidoglycan synthesis</keyword>
<proteinExistence type="inferred from homology"/>
<keyword evidence="7 12" id="KW-0436">Ligase</keyword>
<dbReference type="EC" id="6.3.2.13" evidence="7"/>
<organism evidence="12 13">
    <name type="scientific">Alysiella crassa</name>
    <dbReference type="NCBI Taxonomy" id="153491"/>
    <lineage>
        <taxon>Bacteria</taxon>
        <taxon>Pseudomonadati</taxon>
        <taxon>Pseudomonadota</taxon>
        <taxon>Betaproteobacteria</taxon>
        <taxon>Neisseriales</taxon>
        <taxon>Neisseriaceae</taxon>
        <taxon>Alysiella</taxon>
    </lineage>
</organism>
<keyword evidence="7" id="KW-0067">ATP-binding</keyword>
<dbReference type="Proteomes" id="UP000254209">
    <property type="component" value="Unassembled WGS sequence"/>
</dbReference>
<dbReference type="InterPro" id="IPR005761">
    <property type="entry name" value="UDP-N-AcMur-Glu-dNH2Pim_ligase"/>
</dbReference>
<comment type="catalytic activity">
    <reaction evidence="7">
        <text>UDP-N-acetyl-alpha-D-muramoyl-L-alanyl-D-glutamate + meso-2,6-diaminopimelate + ATP = UDP-N-acetyl-alpha-D-muramoyl-L-alanyl-gamma-D-glutamyl-meso-2,6-diaminopimelate + ADP + phosphate + H(+)</text>
        <dbReference type="Rhea" id="RHEA:23676"/>
        <dbReference type="ChEBI" id="CHEBI:15378"/>
        <dbReference type="ChEBI" id="CHEBI:30616"/>
        <dbReference type="ChEBI" id="CHEBI:43474"/>
        <dbReference type="ChEBI" id="CHEBI:57791"/>
        <dbReference type="ChEBI" id="CHEBI:83900"/>
        <dbReference type="ChEBI" id="CHEBI:83905"/>
        <dbReference type="ChEBI" id="CHEBI:456216"/>
        <dbReference type="EC" id="6.3.2.13"/>
    </reaction>
</comment>
<dbReference type="GO" id="GO:0005524">
    <property type="term" value="F:ATP binding"/>
    <property type="evidence" value="ECO:0007669"/>
    <property type="project" value="UniProtKB-UniRule"/>
</dbReference>
<dbReference type="PANTHER" id="PTHR23135:SF4">
    <property type="entry name" value="UDP-N-ACETYLMURAMOYL-L-ALANYL-D-GLUTAMATE--2,6-DIAMINOPIMELATE LIGASE MURE HOMOLOG, CHLOROPLASTIC"/>
    <property type="match status" value="1"/>
</dbReference>
<evidence type="ECO:0000256" key="4">
    <source>
        <dbReference type="ARBA" id="ARBA00022984"/>
    </source>
</evidence>
<dbReference type="NCBIfam" id="TIGR01085">
    <property type="entry name" value="murE"/>
    <property type="match status" value="1"/>
</dbReference>
<dbReference type="Gene3D" id="3.90.190.20">
    <property type="entry name" value="Mur ligase, C-terminal domain"/>
    <property type="match status" value="1"/>
</dbReference>
<keyword evidence="6 7" id="KW-0961">Cell wall biogenesis/degradation</keyword>
<feature type="binding site" evidence="7">
    <location>
        <begin position="114"/>
        <end position="120"/>
    </location>
    <ligand>
        <name>ATP</name>
        <dbReference type="ChEBI" id="CHEBI:30616"/>
    </ligand>
</feature>
<dbReference type="Gene3D" id="3.40.1190.10">
    <property type="entry name" value="Mur-like, catalytic domain"/>
    <property type="match status" value="1"/>
</dbReference>
<comment type="subcellular location">
    <subcellularLocation>
        <location evidence="7 8">Cytoplasm</location>
    </subcellularLocation>
</comment>
<evidence type="ECO:0000313" key="12">
    <source>
        <dbReference type="EMBL" id="SSY71178.1"/>
    </source>
</evidence>
<feature type="binding site" evidence="7">
    <location>
        <position position="223"/>
    </location>
    <ligand>
        <name>UDP-N-acetyl-alpha-D-muramoyl-L-alanyl-D-glutamate</name>
        <dbReference type="ChEBI" id="CHEBI:83900"/>
    </ligand>
</feature>
<comment type="cofactor">
    <cofactor evidence="7">
        <name>Mg(2+)</name>
        <dbReference type="ChEBI" id="CHEBI:18420"/>
    </cofactor>
</comment>
<evidence type="ECO:0000259" key="11">
    <source>
        <dbReference type="Pfam" id="PF08245"/>
    </source>
</evidence>
<dbReference type="UniPathway" id="UPA00219"/>
<dbReference type="InterPro" id="IPR000713">
    <property type="entry name" value="Mur_ligase_N"/>
</dbReference>
<feature type="domain" description="Mur ligase N-terminal catalytic" evidence="9">
    <location>
        <begin position="26"/>
        <end position="99"/>
    </location>
</feature>